<name>A0AAE0PKM4_SORBR</name>
<sequence>MAQPVEPVRITVVHFARSHFDIIRKTPDSETWRLAGLTSRDNRVRFNGSGFLSAGELAGTEGLIQSRFGPQSQSGSEVIVEAEAIKVELSPQPLGANLGYACRLLAVGRSVTGGE</sequence>
<dbReference type="AlphaFoldDB" id="A0AAE0PKM4"/>
<comment type="caution">
    <text evidence="1">The sequence shown here is derived from an EMBL/GenBank/DDBJ whole genome shotgun (WGS) entry which is preliminary data.</text>
</comment>
<evidence type="ECO:0000313" key="1">
    <source>
        <dbReference type="EMBL" id="KAK3401582.1"/>
    </source>
</evidence>
<proteinExistence type="predicted"/>
<organism evidence="1 2">
    <name type="scientific">Sordaria brevicollis</name>
    <dbReference type="NCBI Taxonomy" id="83679"/>
    <lineage>
        <taxon>Eukaryota</taxon>
        <taxon>Fungi</taxon>
        <taxon>Dikarya</taxon>
        <taxon>Ascomycota</taxon>
        <taxon>Pezizomycotina</taxon>
        <taxon>Sordariomycetes</taxon>
        <taxon>Sordariomycetidae</taxon>
        <taxon>Sordariales</taxon>
        <taxon>Sordariaceae</taxon>
        <taxon>Sordaria</taxon>
    </lineage>
</organism>
<accession>A0AAE0PKM4</accession>
<keyword evidence="2" id="KW-1185">Reference proteome</keyword>
<evidence type="ECO:0000313" key="2">
    <source>
        <dbReference type="Proteomes" id="UP001281003"/>
    </source>
</evidence>
<protein>
    <submittedName>
        <fullName evidence="1">Uncharacterized protein</fullName>
    </submittedName>
</protein>
<gene>
    <name evidence="1" type="ORF">B0T20DRAFT_475702</name>
</gene>
<dbReference type="Proteomes" id="UP001281003">
    <property type="component" value="Unassembled WGS sequence"/>
</dbReference>
<reference evidence="1" key="2">
    <citation type="submission" date="2023-07" db="EMBL/GenBank/DDBJ databases">
        <authorList>
            <consortium name="Lawrence Berkeley National Laboratory"/>
            <person name="Haridas S."/>
            <person name="Hensen N."/>
            <person name="Bonometti L."/>
            <person name="Westerberg I."/>
            <person name="Brannstrom I.O."/>
            <person name="Guillou S."/>
            <person name="Cros-Aarteil S."/>
            <person name="Calhoun S."/>
            <person name="Kuo A."/>
            <person name="Mondo S."/>
            <person name="Pangilinan J."/>
            <person name="Riley R."/>
            <person name="LaButti K."/>
            <person name="Andreopoulos B."/>
            <person name="Lipzen A."/>
            <person name="Chen C."/>
            <person name="Yanf M."/>
            <person name="Daum C."/>
            <person name="Ng V."/>
            <person name="Clum A."/>
            <person name="Steindorff A."/>
            <person name="Ohm R."/>
            <person name="Martin F."/>
            <person name="Silar P."/>
            <person name="Natvig D."/>
            <person name="Lalanne C."/>
            <person name="Gautier V."/>
            <person name="Ament-velasquez S.L."/>
            <person name="Kruys A."/>
            <person name="Hutchinson M.I."/>
            <person name="Powell A.J."/>
            <person name="Barry K."/>
            <person name="Miller A.N."/>
            <person name="Grigoriev I.V."/>
            <person name="Debuchy R."/>
            <person name="Gladieux P."/>
            <person name="Thoren M.H."/>
            <person name="Johannesson H."/>
        </authorList>
    </citation>
    <scope>NUCLEOTIDE SEQUENCE</scope>
    <source>
        <strain evidence="1">FGSC 1904</strain>
    </source>
</reference>
<reference evidence="1" key="1">
    <citation type="journal article" date="2023" name="Mol. Phylogenet. Evol.">
        <title>Genome-scale phylogeny and comparative genomics of the fungal order Sordariales.</title>
        <authorList>
            <person name="Hensen N."/>
            <person name="Bonometti L."/>
            <person name="Westerberg I."/>
            <person name="Brannstrom I.O."/>
            <person name="Guillou S."/>
            <person name="Cros-Aarteil S."/>
            <person name="Calhoun S."/>
            <person name="Haridas S."/>
            <person name="Kuo A."/>
            <person name="Mondo S."/>
            <person name="Pangilinan J."/>
            <person name="Riley R."/>
            <person name="LaButti K."/>
            <person name="Andreopoulos B."/>
            <person name="Lipzen A."/>
            <person name="Chen C."/>
            <person name="Yan M."/>
            <person name="Daum C."/>
            <person name="Ng V."/>
            <person name="Clum A."/>
            <person name="Steindorff A."/>
            <person name="Ohm R.A."/>
            <person name="Martin F."/>
            <person name="Silar P."/>
            <person name="Natvig D.O."/>
            <person name="Lalanne C."/>
            <person name="Gautier V."/>
            <person name="Ament-Velasquez S.L."/>
            <person name="Kruys A."/>
            <person name="Hutchinson M.I."/>
            <person name="Powell A.J."/>
            <person name="Barry K."/>
            <person name="Miller A.N."/>
            <person name="Grigoriev I.V."/>
            <person name="Debuchy R."/>
            <person name="Gladieux P."/>
            <person name="Hiltunen Thoren M."/>
            <person name="Johannesson H."/>
        </authorList>
    </citation>
    <scope>NUCLEOTIDE SEQUENCE</scope>
    <source>
        <strain evidence="1">FGSC 1904</strain>
    </source>
</reference>
<dbReference type="EMBL" id="JAUTDP010000002">
    <property type="protein sequence ID" value="KAK3401582.1"/>
    <property type="molecule type" value="Genomic_DNA"/>
</dbReference>